<dbReference type="AlphaFoldDB" id="R1HPJ0"/>
<organism evidence="1 2">
    <name type="scientific">Amycolatopsis vancoresmycina DSM 44592</name>
    <dbReference type="NCBI Taxonomy" id="1292037"/>
    <lineage>
        <taxon>Bacteria</taxon>
        <taxon>Bacillati</taxon>
        <taxon>Actinomycetota</taxon>
        <taxon>Actinomycetes</taxon>
        <taxon>Pseudonocardiales</taxon>
        <taxon>Pseudonocardiaceae</taxon>
        <taxon>Amycolatopsis</taxon>
    </lineage>
</organism>
<name>R1HPJ0_9PSEU</name>
<evidence type="ECO:0000313" key="1">
    <source>
        <dbReference type="EMBL" id="EOD65420.1"/>
    </source>
</evidence>
<comment type="caution">
    <text evidence="1">The sequence shown here is derived from an EMBL/GenBank/DDBJ whole genome shotgun (WGS) entry which is preliminary data.</text>
</comment>
<gene>
    <name evidence="1" type="ORF">H480_26772</name>
</gene>
<dbReference type="EMBL" id="AOUO01000405">
    <property type="protein sequence ID" value="EOD65420.1"/>
    <property type="molecule type" value="Genomic_DNA"/>
</dbReference>
<evidence type="ECO:0000313" key="2">
    <source>
        <dbReference type="Proteomes" id="UP000014139"/>
    </source>
</evidence>
<protein>
    <submittedName>
        <fullName evidence="1">Uncharacterized protein</fullName>
    </submittedName>
</protein>
<dbReference type="Proteomes" id="UP000014139">
    <property type="component" value="Unassembled WGS sequence"/>
</dbReference>
<sequence>MRDVLGGLLAEGAAVTGFDRAGWYVVAREHSS</sequence>
<accession>R1HPJ0</accession>
<proteinExistence type="predicted"/>
<keyword evidence="2" id="KW-1185">Reference proteome</keyword>
<reference evidence="1 2" key="1">
    <citation type="submission" date="2013-02" db="EMBL/GenBank/DDBJ databases">
        <title>Draft genome sequence of Amycolatopsis vancoresmycina strain DSM 44592T.</title>
        <authorList>
            <person name="Kumar S."/>
            <person name="Kaur N."/>
            <person name="Kaur C."/>
            <person name="Raghava G.P.S."/>
            <person name="Mayilraj S."/>
        </authorList>
    </citation>
    <scope>NUCLEOTIDE SEQUENCE [LARGE SCALE GENOMIC DNA]</scope>
    <source>
        <strain evidence="1 2">DSM 44592</strain>
    </source>
</reference>